<dbReference type="RefSeq" id="WP_147647169.1">
    <property type="nucleotide sequence ID" value="NZ_CP042806.1"/>
</dbReference>
<proteinExistence type="predicted"/>
<gene>
    <name evidence="1" type="ORF">FTW19_08205</name>
</gene>
<reference evidence="1 2" key="1">
    <citation type="submission" date="2019-08" db="EMBL/GenBank/DDBJ databases">
        <title>Complete genome sequence of Terriglobus albidus strain ORNL.</title>
        <authorList>
            <person name="Podar M."/>
        </authorList>
    </citation>
    <scope>NUCLEOTIDE SEQUENCE [LARGE SCALE GENOMIC DNA]</scope>
    <source>
        <strain evidence="1 2">ORNL</strain>
    </source>
</reference>
<protein>
    <submittedName>
        <fullName evidence="1">Uncharacterized protein</fullName>
    </submittedName>
</protein>
<evidence type="ECO:0000313" key="1">
    <source>
        <dbReference type="EMBL" id="QEE27979.1"/>
    </source>
</evidence>
<accession>A0A5B9E889</accession>
<sequence>MSGYWQKSDVKKHLSRKVKKLIIFSPEPLVPGASTLADNGTKPIDESGSIPASVAWSREKLIDRRLP</sequence>
<dbReference type="KEGG" id="talb:FTW19_08205"/>
<dbReference type="Proteomes" id="UP000321820">
    <property type="component" value="Chromosome"/>
</dbReference>
<keyword evidence="2" id="KW-1185">Reference proteome</keyword>
<evidence type="ECO:0000313" key="2">
    <source>
        <dbReference type="Proteomes" id="UP000321820"/>
    </source>
</evidence>
<dbReference type="EMBL" id="CP042806">
    <property type="protein sequence ID" value="QEE27979.1"/>
    <property type="molecule type" value="Genomic_DNA"/>
</dbReference>
<dbReference type="AlphaFoldDB" id="A0A5B9E889"/>
<organism evidence="1 2">
    <name type="scientific">Terriglobus albidus</name>
    <dbReference type="NCBI Taxonomy" id="1592106"/>
    <lineage>
        <taxon>Bacteria</taxon>
        <taxon>Pseudomonadati</taxon>
        <taxon>Acidobacteriota</taxon>
        <taxon>Terriglobia</taxon>
        <taxon>Terriglobales</taxon>
        <taxon>Acidobacteriaceae</taxon>
        <taxon>Terriglobus</taxon>
    </lineage>
</organism>
<name>A0A5B9E889_9BACT</name>